<feature type="region of interest" description="Disordered" evidence="3">
    <location>
        <begin position="308"/>
        <end position="330"/>
    </location>
</feature>
<comment type="caution">
    <text evidence="5">The sequence shown here is derived from an EMBL/GenBank/DDBJ whole genome shotgun (WGS) entry which is preliminary data.</text>
</comment>
<dbReference type="EMBL" id="AZHD01000004">
    <property type="protein sequence ID" value="OAA64534.1"/>
    <property type="molecule type" value="Genomic_DNA"/>
</dbReference>
<dbReference type="CDD" id="cd00322">
    <property type="entry name" value="FNR_like"/>
    <property type="match status" value="1"/>
</dbReference>
<dbReference type="SUPFAM" id="SSF52343">
    <property type="entry name" value="Ferredoxin reductase-like, C-terminal NADP-linked domain"/>
    <property type="match status" value="1"/>
</dbReference>
<feature type="region of interest" description="Disordered" evidence="3">
    <location>
        <begin position="72"/>
        <end position="107"/>
    </location>
</feature>
<dbReference type="PANTHER" id="PTHR46505:SF1">
    <property type="entry name" value="OXIDOREDUCTASE NAD-BINDING DOMAIN-CONTAINING PROTEIN 1"/>
    <property type="match status" value="1"/>
</dbReference>
<evidence type="ECO:0000313" key="5">
    <source>
        <dbReference type="EMBL" id="OAA64534.1"/>
    </source>
</evidence>
<evidence type="ECO:0000256" key="3">
    <source>
        <dbReference type="SAM" id="MobiDB-lite"/>
    </source>
</evidence>
<dbReference type="InterPro" id="IPR039261">
    <property type="entry name" value="FNR_nucleotide-bd"/>
</dbReference>
<evidence type="ECO:0000256" key="1">
    <source>
        <dbReference type="ARBA" id="ARBA00023002"/>
    </source>
</evidence>
<evidence type="ECO:0000259" key="4">
    <source>
        <dbReference type="PROSITE" id="PS51384"/>
    </source>
</evidence>
<organism evidence="5 6">
    <name type="scientific">Niveomyces insectorum RCEF 264</name>
    <dbReference type="NCBI Taxonomy" id="1081102"/>
    <lineage>
        <taxon>Eukaryota</taxon>
        <taxon>Fungi</taxon>
        <taxon>Dikarya</taxon>
        <taxon>Ascomycota</taxon>
        <taxon>Pezizomycotina</taxon>
        <taxon>Sordariomycetes</taxon>
        <taxon>Hypocreomycetidae</taxon>
        <taxon>Hypocreales</taxon>
        <taxon>Cordycipitaceae</taxon>
        <taxon>Niveomyces</taxon>
    </lineage>
</organism>
<dbReference type="GO" id="GO:0016491">
    <property type="term" value="F:oxidoreductase activity"/>
    <property type="evidence" value="ECO:0007669"/>
    <property type="project" value="UniProtKB-KW"/>
</dbReference>
<dbReference type="OrthoDB" id="436496at2759"/>
<reference evidence="5 6" key="1">
    <citation type="journal article" date="2016" name="Genome Biol. Evol.">
        <title>Divergent and convergent evolution of fungal pathogenicity.</title>
        <authorList>
            <person name="Shang Y."/>
            <person name="Xiao G."/>
            <person name="Zheng P."/>
            <person name="Cen K."/>
            <person name="Zhan S."/>
            <person name="Wang C."/>
        </authorList>
    </citation>
    <scope>NUCLEOTIDE SEQUENCE [LARGE SCALE GENOMIC DNA]</scope>
    <source>
        <strain evidence="5 6">RCEF 264</strain>
    </source>
</reference>
<feature type="compositionally biased region" description="Low complexity" evidence="3">
    <location>
        <begin position="74"/>
        <end position="83"/>
    </location>
</feature>
<dbReference type="InterPro" id="IPR017938">
    <property type="entry name" value="Riboflavin_synthase-like_b-brl"/>
</dbReference>
<dbReference type="AlphaFoldDB" id="A0A167X4X3"/>
<dbReference type="PANTHER" id="PTHR46505">
    <property type="entry name" value="OXIDOREDUCTASE NAD-BINDING DOMAIN-CONTAINING PROTEIN 1"/>
    <property type="match status" value="1"/>
</dbReference>
<keyword evidence="2" id="KW-0520">NAD</keyword>
<keyword evidence="1" id="KW-0560">Oxidoreductase</keyword>
<sequence length="375" mass="40239">MDEIKESHLERTAHEPREASLHTVVLARITPVGHTIRLLRLRIPDGQPDIQFLPGQWVDTFCPGVAKAGGFTITSSPSRATTTGRRRRQQHGEDDDKDTAAATDDDGNDTDYRYLELAVKRSPDNPPAAWLWQPAARLLGAALQVRVGGSFVYPPVAAITEAVPAAAAAAPSRPHRLVLVAGGVGINPLMSIVSHVAEMRGAGPAVELLYAVRAEEDPADDGSNNDNNSDDEGGTGSILFLARLASLFGRKAVRGHLRVFVTGGNDHHTNSSRGTTLTTADAVTSWCTARDIACARRRIAPDDLAAAVGRSSPRDGDDHNNVDNNVDNDDDDGNVYVYVCGVPTMTDAFVAYLTAPDQTGGLGLPPQRVLYEKWW</sequence>
<dbReference type="STRING" id="1081102.A0A167X4X3"/>
<dbReference type="SUPFAM" id="SSF63380">
    <property type="entry name" value="Riboflavin synthase domain-like"/>
    <property type="match status" value="1"/>
</dbReference>
<proteinExistence type="predicted"/>
<accession>A0A167X4X3</accession>
<gene>
    <name evidence="5" type="ORF">SPI_03181</name>
</gene>
<evidence type="ECO:0000256" key="2">
    <source>
        <dbReference type="ARBA" id="ARBA00023027"/>
    </source>
</evidence>
<dbReference type="Gene3D" id="3.40.50.80">
    <property type="entry name" value="Nucleotide-binding domain of ferredoxin-NADP reductase (FNR) module"/>
    <property type="match status" value="1"/>
</dbReference>
<dbReference type="InterPro" id="IPR017927">
    <property type="entry name" value="FAD-bd_FR_type"/>
</dbReference>
<feature type="compositionally biased region" description="Basic and acidic residues" evidence="3">
    <location>
        <begin position="312"/>
        <end position="321"/>
    </location>
</feature>
<dbReference type="InterPro" id="IPR052128">
    <property type="entry name" value="Oxidoreductase_NAD-binding"/>
</dbReference>
<dbReference type="GO" id="GO:0005739">
    <property type="term" value="C:mitochondrion"/>
    <property type="evidence" value="ECO:0007669"/>
    <property type="project" value="TreeGrafter"/>
</dbReference>
<feature type="compositionally biased region" description="Acidic residues" evidence="3">
    <location>
        <begin position="93"/>
        <end position="107"/>
    </location>
</feature>
<keyword evidence="6" id="KW-1185">Reference proteome</keyword>
<name>A0A167X4X3_9HYPO</name>
<evidence type="ECO:0000313" key="6">
    <source>
        <dbReference type="Proteomes" id="UP000076874"/>
    </source>
</evidence>
<dbReference type="Proteomes" id="UP000076874">
    <property type="component" value="Unassembled WGS sequence"/>
</dbReference>
<feature type="domain" description="FAD-binding FR-type" evidence="4">
    <location>
        <begin position="19"/>
        <end position="171"/>
    </location>
</feature>
<protein>
    <submittedName>
        <fullName evidence="5">Oxidoreductase-like protein</fullName>
    </submittedName>
</protein>
<dbReference type="PROSITE" id="PS51384">
    <property type="entry name" value="FAD_FR"/>
    <property type="match status" value="1"/>
</dbReference>
<dbReference type="Gene3D" id="2.40.30.10">
    <property type="entry name" value="Translation factors"/>
    <property type="match status" value="1"/>
</dbReference>